<name>A0A919YPV6_9BACL</name>
<evidence type="ECO:0000313" key="1">
    <source>
        <dbReference type="EMBL" id="GIP17475.1"/>
    </source>
</evidence>
<sequence length="364" mass="41641">MRIAAIATEYRYNSHAHMIIGRLLGEFPGYRPQLEVASLYLDQFPANDTGRKTAARLGIPLLDSIRETIDYAERCGGLHGVIIIGEHGDYPLDEWGRKQYPRYRFMNETLDALAELNLRVPIFSDKFLSYRTDQSVRMFENLRDHAIPFMGGSSIPLAPRRDMPDDHHLTNAREWLVVSFSSELEAYGYHALEVLQSLAERREGGESGIAGIEVMQGVAVWEAMDYRQWPKDLLLAALKPVRAVEDAPHPRESADTTYLMTVHYKDGSKGYVIQQTRLAEQWSFAFRDGNGNIFQSVCLSDNNWPFSHFDRMTNTIEQFIVSRKPPFPAERILISSCLINRAMESLHKGRYVATPELDIHYEVQ</sequence>
<organism evidence="1 2">
    <name type="scientific">Paenibacillus montaniterrae</name>
    <dbReference type="NCBI Taxonomy" id="429341"/>
    <lineage>
        <taxon>Bacteria</taxon>
        <taxon>Bacillati</taxon>
        <taxon>Bacillota</taxon>
        <taxon>Bacilli</taxon>
        <taxon>Bacillales</taxon>
        <taxon>Paenibacillaceae</taxon>
        <taxon>Paenibacillus</taxon>
    </lineage>
</organism>
<comment type="caution">
    <text evidence="1">The sequence shown here is derived from an EMBL/GenBank/DDBJ whole genome shotgun (WGS) entry which is preliminary data.</text>
</comment>
<protein>
    <submittedName>
        <fullName evidence="1">Uncharacterized protein</fullName>
    </submittedName>
</protein>
<dbReference type="EMBL" id="BOSE01000005">
    <property type="protein sequence ID" value="GIP17475.1"/>
    <property type="molecule type" value="Genomic_DNA"/>
</dbReference>
<evidence type="ECO:0000313" key="2">
    <source>
        <dbReference type="Proteomes" id="UP000683139"/>
    </source>
</evidence>
<keyword evidence="2" id="KW-1185">Reference proteome</keyword>
<reference evidence="1" key="1">
    <citation type="submission" date="2021-03" db="EMBL/GenBank/DDBJ databases">
        <title>Antimicrobial resistance genes in bacteria isolated from Japanese honey, and their potential for conferring macrolide and lincosamide resistance in the American foulbrood pathogen Paenibacillus larvae.</title>
        <authorList>
            <person name="Okamoto M."/>
            <person name="Kumagai M."/>
            <person name="Kanamori H."/>
            <person name="Takamatsu D."/>
        </authorList>
    </citation>
    <scope>NUCLEOTIDE SEQUENCE</scope>
    <source>
        <strain evidence="1">J40TS1</strain>
    </source>
</reference>
<accession>A0A919YPV6</accession>
<dbReference type="RefSeq" id="WP_213516818.1">
    <property type="nucleotide sequence ID" value="NZ_BOSE01000005.1"/>
</dbReference>
<dbReference type="Proteomes" id="UP000683139">
    <property type="component" value="Unassembled WGS sequence"/>
</dbReference>
<proteinExistence type="predicted"/>
<gene>
    <name evidence="1" type="ORF">J40TS1_31170</name>
</gene>
<dbReference type="AlphaFoldDB" id="A0A919YPV6"/>